<feature type="domain" description="HTH araC/xylS-type" evidence="7">
    <location>
        <begin position="195"/>
        <end position="294"/>
    </location>
</feature>
<keyword evidence="1" id="KW-0963">Cytoplasm</keyword>
<comment type="caution">
    <text evidence="8">The sequence shown here is derived from an EMBL/GenBank/DDBJ whole genome shotgun (WGS) entry which is preliminary data.</text>
</comment>
<evidence type="ECO:0000256" key="1">
    <source>
        <dbReference type="ARBA" id="ARBA00022490"/>
    </source>
</evidence>
<evidence type="ECO:0000256" key="5">
    <source>
        <dbReference type="ARBA" id="ARBA00023163"/>
    </source>
</evidence>
<name>A0ABT2JXL8_9ACTN</name>
<dbReference type="RefSeq" id="WP_260219980.1">
    <property type="nucleotide sequence ID" value="NZ_JAJAGO010000011.1"/>
</dbReference>
<dbReference type="PROSITE" id="PS00041">
    <property type="entry name" value="HTH_ARAC_FAMILY_1"/>
    <property type="match status" value="1"/>
</dbReference>
<evidence type="ECO:0000256" key="6">
    <source>
        <dbReference type="SAM" id="MobiDB-lite"/>
    </source>
</evidence>
<dbReference type="InterPro" id="IPR050204">
    <property type="entry name" value="AraC_XylS_family_regulators"/>
</dbReference>
<evidence type="ECO:0000313" key="8">
    <source>
        <dbReference type="EMBL" id="MCT2592647.1"/>
    </source>
</evidence>
<keyword evidence="2" id="KW-0805">Transcription regulation</keyword>
<keyword evidence="3" id="KW-0238">DNA-binding</keyword>
<evidence type="ECO:0000256" key="3">
    <source>
        <dbReference type="ARBA" id="ARBA00023125"/>
    </source>
</evidence>
<keyword evidence="9" id="KW-1185">Reference proteome</keyword>
<dbReference type="PANTHER" id="PTHR46796">
    <property type="entry name" value="HTH-TYPE TRANSCRIPTIONAL ACTIVATOR RHAS-RELATED"/>
    <property type="match status" value="1"/>
</dbReference>
<proteinExistence type="predicted"/>
<dbReference type="SUPFAM" id="SSF51215">
    <property type="entry name" value="Regulatory protein AraC"/>
    <property type="match status" value="1"/>
</dbReference>
<dbReference type="Proteomes" id="UP001156389">
    <property type="component" value="Unassembled WGS sequence"/>
</dbReference>
<dbReference type="Pfam" id="PF12833">
    <property type="entry name" value="HTH_18"/>
    <property type="match status" value="1"/>
</dbReference>
<dbReference type="InterPro" id="IPR009057">
    <property type="entry name" value="Homeodomain-like_sf"/>
</dbReference>
<dbReference type="InterPro" id="IPR014710">
    <property type="entry name" value="RmlC-like_jellyroll"/>
</dbReference>
<evidence type="ECO:0000313" key="9">
    <source>
        <dbReference type="Proteomes" id="UP001156389"/>
    </source>
</evidence>
<dbReference type="EMBL" id="JAJAGO010000011">
    <property type="protein sequence ID" value="MCT2592647.1"/>
    <property type="molecule type" value="Genomic_DNA"/>
</dbReference>
<evidence type="ECO:0000256" key="2">
    <source>
        <dbReference type="ARBA" id="ARBA00023015"/>
    </source>
</evidence>
<dbReference type="SUPFAM" id="SSF46689">
    <property type="entry name" value="Homeodomain-like"/>
    <property type="match status" value="1"/>
</dbReference>
<dbReference type="Gene3D" id="2.60.120.10">
    <property type="entry name" value="Jelly Rolls"/>
    <property type="match status" value="1"/>
</dbReference>
<dbReference type="InterPro" id="IPR018062">
    <property type="entry name" value="HTH_AraC-typ_CS"/>
</dbReference>
<dbReference type="InterPro" id="IPR003313">
    <property type="entry name" value="AraC-bd"/>
</dbReference>
<dbReference type="InterPro" id="IPR020449">
    <property type="entry name" value="Tscrpt_reg_AraC-type_HTH"/>
</dbReference>
<dbReference type="InterPro" id="IPR037923">
    <property type="entry name" value="HTH-like"/>
</dbReference>
<gene>
    <name evidence="8" type="ORF">LHJ74_22500</name>
</gene>
<dbReference type="SMART" id="SM00342">
    <property type="entry name" value="HTH_ARAC"/>
    <property type="match status" value="1"/>
</dbReference>
<feature type="region of interest" description="Disordered" evidence="6">
    <location>
        <begin position="305"/>
        <end position="329"/>
    </location>
</feature>
<dbReference type="InterPro" id="IPR018060">
    <property type="entry name" value="HTH_AraC"/>
</dbReference>
<dbReference type="PRINTS" id="PR00032">
    <property type="entry name" value="HTHARAC"/>
</dbReference>
<accession>A0ABT2JXL8</accession>
<dbReference type="Pfam" id="PF02311">
    <property type="entry name" value="AraC_binding"/>
    <property type="match status" value="1"/>
</dbReference>
<reference evidence="8 9" key="1">
    <citation type="submission" date="2021-10" db="EMBL/GenBank/DDBJ databases">
        <title>Streptomyces gossypii sp. nov., isolated from soil collected from cotton field.</title>
        <authorList>
            <person name="Ge X."/>
            <person name="Chen X."/>
            <person name="Liu W."/>
        </authorList>
    </citation>
    <scope>NUCLEOTIDE SEQUENCE [LARGE SCALE GENOMIC DNA]</scope>
    <source>
        <strain evidence="8 9">N2-109</strain>
    </source>
</reference>
<keyword evidence="4" id="KW-0010">Activator</keyword>
<evidence type="ECO:0000256" key="4">
    <source>
        <dbReference type="ARBA" id="ARBA00023159"/>
    </source>
</evidence>
<dbReference type="Gene3D" id="1.10.10.60">
    <property type="entry name" value="Homeodomain-like"/>
    <property type="match status" value="2"/>
</dbReference>
<keyword evidence="5" id="KW-0804">Transcription</keyword>
<evidence type="ECO:0000259" key="7">
    <source>
        <dbReference type="PROSITE" id="PS01124"/>
    </source>
</evidence>
<protein>
    <submittedName>
        <fullName evidence="8">AraC family transcriptional regulator</fullName>
    </submittedName>
</protein>
<dbReference type="PANTHER" id="PTHR46796:SF13">
    <property type="entry name" value="HTH-TYPE TRANSCRIPTIONAL ACTIVATOR RHAS"/>
    <property type="match status" value="1"/>
</dbReference>
<dbReference type="PROSITE" id="PS01124">
    <property type="entry name" value="HTH_ARAC_FAMILY_2"/>
    <property type="match status" value="1"/>
</dbReference>
<sequence length="329" mass="35302">MNSAVEESHGVVVPLHRLEVSAPHKLPFAIGTFDSIGPLSRAEFPHRHTFHEIVYVTGGRGSHVVDLCRRPLQPPQLCVITPGQVHYWEGVSDLDGWVVLFDDAFLLAHPGDRDLLRGLGERSGARLDTDEAADIEPVVTGMLREHGEQRPGMASVLQAYLHILVVRANRLPVDHDVPLTQTATVRPGPAAVLSQRFARLLTGPGGATGQSVRDWAAELGVSVSHLSESVKAATGRTPGQLVRQAQVLEAKRLLASTSLTVGRVAREVGFADAAYFCRFFRRETGITPGEFRRDSGVITSALPPAAGPPPGGIHHACRTSSIDAPQAAP</sequence>
<organism evidence="8 9">
    <name type="scientific">Streptomyces gossypii</name>
    <dbReference type="NCBI Taxonomy" id="2883101"/>
    <lineage>
        <taxon>Bacteria</taxon>
        <taxon>Bacillati</taxon>
        <taxon>Actinomycetota</taxon>
        <taxon>Actinomycetes</taxon>
        <taxon>Kitasatosporales</taxon>
        <taxon>Streptomycetaceae</taxon>
        <taxon>Streptomyces</taxon>
    </lineage>
</organism>